<name>A0A844F957_CLOSV</name>
<evidence type="ECO:0000313" key="1">
    <source>
        <dbReference type="EMBL" id="MSS40357.1"/>
    </source>
</evidence>
<reference evidence="1 2" key="1">
    <citation type="submission" date="2019-08" db="EMBL/GenBank/DDBJ databases">
        <title>In-depth cultivation of the pig gut microbiome towards novel bacterial diversity and tailored functional studies.</title>
        <authorList>
            <person name="Wylensek D."/>
            <person name="Hitch T.C.A."/>
            <person name="Clavel T."/>
        </authorList>
    </citation>
    <scope>NUCLEOTIDE SEQUENCE [LARGE SCALE GENOMIC DNA]</scope>
    <source>
        <strain evidence="1 2">BL-389-WT-3D</strain>
    </source>
</reference>
<dbReference type="RefSeq" id="WP_154322650.1">
    <property type="nucleotide sequence ID" value="NZ_CP045695.1"/>
</dbReference>
<dbReference type="AlphaFoldDB" id="A0A844F957"/>
<dbReference type="Proteomes" id="UP000462363">
    <property type="component" value="Unassembled WGS sequence"/>
</dbReference>
<comment type="caution">
    <text evidence="1">The sequence shown here is derived from an EMBL/GenBank/DDBJ whole genome shotgun (WGS) entry which is preliminary data.</text>
</comment>
<sequence>MVHSISKEELLEAGCLHAGKLDEAFALYRSAFISANNESDMLVFIRRLYSVNEGAVFVDFYYPVLDAQSQERFRACLNGPQLKMAEAFQASDGQVYYPLEEERMLDFLVVATARNWLFSTFYFADKKAMLWGNYDLKFPIFCEDEANLQEYMELAKVYGLECHK</sequence>
<organism evidence="1 2">
    <name type="scientific">Clostridium scindens (strain JCM 10418 / VPI 12708)</name>
    <dbReference type="NCBI Taxonomy" id="29347"/>
    <lineage>
        <taxon>Bacteria</taxon>
        <taxon>Bacillati</taxon>
        <taxon>Bacillota</taxon>
        <taxon>Clostridia</taxon>
        <taxon>Lachnospirales</taxon>
        <taxon>Lachnospiraceae</taxon>
    </lineage>
</organism>
<gene>
    <name evidence="1" type="ORF">FYJ37_08335</name>
</gene>
<dbReference type="EMBL" id="VUMB01000014">
    <property type="protein sequence ID" value="MSS40357.1"/>
    <property type="molecule type" value="Genomic_DNA"/>
</dbReference>
<proteinExistence type="predicted"/>
<protein>
    <submittedName>
        <fullName evidence="1">Uncharacterized protein</fullName>
    </submittedName>
</protein>
<evidence type="ECO:0000313" key="2">
    <source>
        <dbReference type="Proteomes" id="UP000462363"/>
    </source>
</evidence>
<accession>A0A844F957</accession>